<dbReference type="InterPro" id="IPR052562">
    <property type="entry name" value="Ketohexokinase-related"/>
</dbReference>
<dbReference type="EMBL" id="BQNB010018852">
    <property type="protein sequence ID" value="GJT78961.1"/>
    <property type="molecule type" value="Genomic_DNA"/>
</dbReference>
<sequence>MAELFNSLGIIHQTSCAYTPRKNGIAERKHRHLLNISRSLLFQSGIPLNMWTECVLTAVYLINRLPSSILIGKSPFELVYGFKPKLSHLRSFGCLCFSLVLNNSDKFSSKSEKCSSDNNINVLNFFDEKLFDFQTSLSPNDDGRVYDTPHNYGNDHSCSSNADECENDFATSIGETSTFEGNDHNNSKSSAQGNLPQNISQGQPDIGRSSRVPKMPAKFNDYVVNSSKKYGLEKYVTYTNLNTSNYCFSTNLNKYSEPTSYFEAVKNPNWIEAMNKEIEALNRNNTWTVCDLPEGRKVVGSKWLWKIKYKSTGEIERYKARVVAKGFSQREGFDYLETFSPVVKMSTVMCMLNVAICNGWDLFQLDINIAFLYGDLSEDVYMTLPPGFDTDKSKVCKLNKSLYGLKQAPRQWNAKLTQALTEHGFVQSKFDYSLFTKNYDNVFIILLVYVDDIVVTGNNVNEIEDFKQFLKTKFQIKDLGKLKYFLGIEVLDNKDGICLSQRKYCLELLHEFGLLAAKHVDTPLPENATLNHTESDDDHLLVNVSSYQRLVGKLIYLTNTRLDIAYAVHYLSQYMHSPLNSHLDAALRVLRYLKGSSGSGIQINKTGNLKLRAYADSDWARCPATRKSVSGYCHLLKQSIEAWLLQLVKLLQNLVFHEKSKHFEIDVHLVREKVASGVIKTEKIHTTQQIADILTKGFDIEQHKILCGKLGMLDMFNWKKLEGSVRAKMSLNQVDSPVVLGFGGVGVDLLATVDKFPNPDDKIRSTNLKVQGGGNAGNALTCVARLGLNARLISKVANDAQGRGILEELKADGVDVSFFAVSKEGNSPFTYVIVDDQTKTRTCIHTPGSPPMIPDDLPNSSLLDALAGVKLVYFDVRLPETALVVAHEAWTGAPSVPSALVSMLLKLPKLKFVIVTLGADGCIMLERSEAGASKNLQAEEVDVDDLVEQLKLKSDSSRDAPTCISSEVTRLQAKGIGTVCGKLFIGTAEKIPQSELVDTTGAGDALIGAVLYAICTNKPPEQMLPFAAQVAAIACRDLGARAGLPRLTDPRLAPFSH</sequence>
<dbReference type="InterPro" id="IPR001584">
    <property type="entry name" value="Integrase_cat-core"/>
</dbReference>
<evidence type="ECO:0000256" key="3">
    <source>
        <dbReference type="SAM" id="MobiDB-lite"/>
    </source>
</evidence>
<dbReference type="CDD" id="cd09272">
    <property type="entry name" value="RNase_HI_RT_Ty1"/>
    <property type="match status" value="1"/>
</dbReference>
<dbReference type="InterPro" id="IPR043502">
    <property type="entry name" value="DNA/RNA_pol_sf"/>
</dbReference>
<dbReference type="Proteomes" id="UP001151760">
    <property type="component" value="Unassembled WGS sequence"/>
</dbReference>
<dbReference type="PROSITE" id="PS50994">
    <property type="entry name" value="INTEGRASE"/>
    <property type="match status" value="1"/>
</dbReference>
<reference evidence="5" key="1">
    <citation type="journal article" date="2022" name="Int. J. Mol. Sci.">
        <title>Draft Genome of Tanacetum Coccineum: Genomic Comparison of Closely Related Tanacetum-Family Plants.</title>
        <authorList>
            <person name="Yamashiro T."/>
            <person name="Shiraishi A."/>
            <person name="Nakayama K."/>
            <person name="Satake H."/>
        </authorList>
    </citation>
    <scope>NUCLEOTIDE SEQUENCE</scope>
</reference>
<feature type="compositionally biased region" description="Polar residues" evidence="3">
    <location>
        <begin position="187"/>
        <end position="203"/>
    </location>
</feature>
<dbReference type="InterPro" id="IPR029056">
    <property type="entry name" value="Ribokinase-like"/>
</dbReference>
<comment type="caution">
    <text evidence="5">The sequence shown here is derived from an EMBL/GenBank/DDBJ whole genome shotgun (WGS) entry which is preliminary data.</text>
</comment>
<dbReference type="PROSITE" id="PS00584">
    <property type="entry name" value="PFKB_KINASES_2"/>
    <property type="match status" value="1"/>
</dbReference>
<proteinExistence type="predicted"/>
<keyword evidence="5" id="KW-0548">Nucleotidyltransferase</keyword>
<keyword evidence="5" id="KW-0695">RNA-directed DNA polymerase</keyword>
<dbReference type="InterPro" id="IPR011611">
    <property type="entry name" value="PfkB_dom"/>
</dbReference>
<dbReference type="InterPro" id="IPR012337">
    <property type="entry name" value="RNaseH-like_sf"/>
</dbReference>
<dbReference type="SUPFAM" id="SSF53613">
    <property type="entry name" value="Ribokinase-like"/>
    <property type="match status" value="1"/>
</dbReference>
<dbReference type="InterPro" id="IPR002173">
    <property type="entry name" value="Carboh/pur_kinase_PfkB_CS"/>
</dbReference>
<accession>A0ABQ5GTI9</accession>
<dbReference type="InterPro" id="IPR013103">
    <property type="entry name" value="RVT_2"/>
</dbReference>
<keyword evidence="1" id="KW-0808">Transferase</keyword>
<dbReference type="GO" id="GO:0003964">
    <property type="term" value="F:RNA-directed DNA polymerase activity"/>
    <property type="evidence" value="ECO:0007669"/>
    <property type="project" value="UniProtKB-KW"/>
</dbReference>
<organism evidence="5 6">
    <name type="scientific">Tanacetum coccineum</name>
    <dbReference type="NCBI Taxonomy" id="301880"/>
    <lineage>
        <taxon>Eukaryota</taxon>
        <taxon>Viridiplantae</taxon>
        <taxon>Streptophyta</taxon>
        <taxon>Embryophyta</taxon>
        <taxon>Tracheophyta</taxon>
        <taxon>Spermatophyta</taxon>
        <taxon>Magnoliopsida</taxon>
        <taxon>eudicotyledons</taxon>
        <taxon>Gunneridae</taxon>
        <taxon>Pentapetalae</taxon>
        <taxon>asterids</taxon>
        <taxon>campanulids</taxon>
        <taxon>Asterales</taxon>
        <taxon>Asteraceae</taxon>
        <taxon>Asteroideae</taxon>
        <taxon>Anthemideae</taxon>
        <taxon>Anthemidinae</taxon>
        <taxon>Tanacetum</taxon>
    </lineage>
</organism>
<dbReference type="SUPFAM" id="SSF56672">
    <property type="entry name" value="DNA/RNA polymerases"/>
    <property type="match status" value="1"/>
</dbReference>
<evidence type="ECO:0000259" key="4">
    <source>
        <dbReference type="PROSITE" id="PS50994"/>
    </source>
</evidence>
<dbReference type="Gene3D" id="3.40.1190.20">
    <property type="match status" value="2"/>
</dbReference>
<dbReference type="Gene3D" id="3.30.420.10">
    <property type="entry name" value="Ribonuclease H-like superfamily/Ribonuclease H"/>
    <property type="match status" value="1"/>
</dbReference>
<gene>
    <name evidence="5" type="ORF">Tco_1045686</name>
</gene>
<evidence type="ECO:0000313" key="5">
    <source>
        <dbReference type="EMBL" id="GJT78961.1"/>
    </source>
</evidence>
<evidence type="ECO:0000313" key="6">
    <source>
        <dbReference type="Proteomes" id="UP001151760"/>
    </source>
</evidence>
<dbReference type="PANTHER" id="PTHR42774:SF16">
    <property type="entry name" value="KETOHEXOKINASE"/>
    <property type="match status" value="1"/>
</dbReference>
<name>A0ABQ5GTI9_9ASTR</name>
<keyword evidence="6" id="KW-1185">Reference proteome</keyword>
<dbReference type="InterPro" id="IPR036397">
    <property type="entry name" value="RNaseH_sf"/>
</dbReference>
<dbReference type="Pfam" id="PF07727">
    <property type="entry name" value="RVT_2"/>
    <property type="match status" value="1"/>
</dbReference>
<dbReference type="Pfam" id="PF00294">
    <property type="entry name" value="PfkB"/>
    <property type="match status" value="2"/>
</dbReference>
<evidence type="ECO:0000256" key="2">
    <source>
        <dbReference type="ARBA" id="ARBA00022777"/>
    </source>
</evidence>
<dbReference type="PANTHER" id="PTHR42774">
    <property type="entry name" value="PHOSPHOTRANSFERASE SYSTEM TRANSPORT PROTEIN"/>
    <property type="match status" value="1"/>
</dbReference>
<protein>
    <submittedName>
        <fullName evidence="5">RNA-directed DNA polymerase</fullName>
    </submittedName>
</protein>
<evidence type="ECO:0000256" key="1">
    <source>
        <dbReference type="ARBA" id="ARBA00022679"/>
    </source>
</evidence>
<feature type="domain" description="Integrase catalytic" evidence="4">
    <location>
        <begin position="1"/>
        <end position="83"/>
    </location>
</feature>
<dbReference type="SUPFAM" id="SSF53098">
    <property type="entry name" value="Ribonuclease H-like"/>
    <property type="match status" value="1"/>
</dbReference>
<dbReference type="CDD" id="cd01945">
    <property type="entry name" value="ribokinase_group_B"/>
    <property type="match status" value="1"/>
</dbReference>
<feature type="region of interest" description="Disordered" evidence="3">
    <location>
        <begin position="176"/>
        <end position="213"/>
    </location>
</feature>
<reference evidence="5" key="2">
    <citation type="submission" date="2022-01" db="EMBL/GenBank/DDBJ databases">
        <authorList>
            <person name="Yamashiro T."/>
            <person name="Shiraishi A."/>
            <person name="Satake H."/>
            <person name="Nakayama K."/>
        </authorList>
    </citation>
    <scope>NUCLEOTIDE SEQUENCE</scope>
</reference>
<keyword evidence="2" id="KW-0418">Kinase</keyword>